<gene>
    <name evidence="3" type="ORF">SAMN04488535_1385</name>
</gene>
<dbReference type="EMBL" id="LT629700">
    <property type="protein sequence ID" value="SDL96029.1"/>
    <property type="molecule type" value="Genomic_DNA"/>
</dbReference>
<keyword evidence="4" id="KW-1185">Reference proteome</keyword>
<sequence length="244" mass="24999">MHALITLSHGSRHDCAQRGVERLTAAAAISLGVDAVDAHLEFTSPDLTGAARAAADAGYTSAVVVPLLFTRAFHATKDVPAAFAAAREATGLDLVLADGLGQGADVVDVLAHRLLLDAPSGAPVILYPVGTSNAAAAAATVALGEELARVSGHEVTVVPATGTGDLIGNSGITAAARSRERMHLLPLFVTDGLLLDRVTGALGHIQDATGATFTHSAPLTTDLSDIVASRYREALHRNTGRHET</sequence>
<dbReference type="InterPro" id="IPR002762">
    <property type="entry name" value="CbiX-like"/>
</dbReference>
<dbReference type="SUPFAM" id="SSF53800">
    <property type="entry name" value="Chelatase"/>
    <property type="match status" value="1"/>
</dbReference>
<evidence type="ECO:0000256" key="2">
    <source>
        <dbReference type="ARBA" id="ARBA00023239"/>
    </source>
</evidence>
<dbReference type="GO" id="GO:0016829">
    <property type="term" value="F:lyase activity"/>
    <property type="evidence" value="ECO:0007669"/>
    <property type="project" value="UniProtKB-KW"/>
</dbReference>
<keyword evidence="1" id="KW-0479">Metal-binding</keyword>
<dbReference type="Gene3D" id="3.40.50.1400">
    <property type="match status" value="2"/>
</dbReference>
<dbReference type="GO" id="GO:0046872">
    <property type="term" value="F:metal ion binding"/>
    <property type="evidence" value="ECO:0007669"/>
    <property type="project" value="UniProtKB-KW"/>
</dbReference>
<dbReference type="Proteomes" id="UP000199350">
    <property type="component" value="Chromosome I"/>
</dbReference>
<dbReference type="OrthoDB" id="482456at2"/>
<evidence type="ECO:0000313" key="3">
    <source>
        <dbReference type="EMBL" id="SDL96029.1"/>
    </source>
</evidence>
<dbReference type="PANTHER" id="PTHR33542:SF3">
    <property type="entry name" value="SIROHYDROCHLORIN FERROCHELATASE, CHLOROPLASTIC"/>
    <property type="match status" value="1"/>
</dbReference>
<reference evidence="4" key="1">
    <citation type="submission" date="2016-10" db="EMBL/GenBank/DDBJ databases">
        <authorList>
            <person name="Varghese N."/>
            <person name="Submissions S."/>
        </authorList>
    </citation>
    <scope>NUCLEOTIDE SEQUENCE [LARGE SCALE GENOMIC DNA]</scope>
    <source>
        <strain evidence="4">DSM 20632</strain>
    </source>
</reference>
<accession>A0A1G9PBA4</accession>
<dbReference type="Pfam" id="PF01903">
    <property type="entry name" value="CbiX"/>
    <property type="match status" value="1"/>
</dbReference>
<dbReference type="InterPro" id="IPR050963">
    <property type="entry name" value="Sirohydro_Cobaltochel/CbiX"/>
</dbReference>
<dbReference type="RefSeq" id="WP_092150465.1">
    <property type="nucleotide sequence ID" value="NZ_LT629700.1"/>
</dbReference>
<organism evidence="3 4">
    <name type="scientific">Corynebacterium mycetoides</name>
    <dbReference type="NCBI Taxonomy" id="38302"/>
    <lineage>
        <taxon>Bacteria</taxon>
        <taxon>Bacillati</taxon>
        <taxon>Actinomycetota</taxon>
        <taxon>Actinomycetes</taxon>
        <taxon>Mycobacteriales</taxon>
        <taxon>Corynebacteriaceae</taxon>
        <taxon>Corynebacterium</taxon>
    </lineage>
</organism>
<protein>
    <submittedName>
        <fullName evidence="3">Sirohydrochlorin ferrochelatase</fullName>
    </submittedName>
</protein>
<evidence type="ECO:0000256" key="1">
    <source>
        <dbReference type="ARBA" id="ARBA00022723"/>
    </source>
</evidence>
<dbReference type="STRING" id="38302.SAMN04488535_1385"/>
<dbReference type="AlphaFoldDB" id="A0A1G9PBA4"/>
<keyword evidence="2" id="KW-0456">Lyase</keyword>
<dbReference type="PANTHER" id="PTHR33542">
    <property type="entry name" value="SIROHYDROCHLORIN FERROCHELATASE, CHLOROPLASTIC"/>
    <property type="match status" value="1"/>
</dbReference>
<dbReference type="CDD" id="cd03416">
    <property type="entry name" value="CbiX_SirB_N"/>
    <property type="match status" value="1"/>
</dbReference>
<evidence type="ECO:0000313" key="4">
    <source>
        <dbReference type="Proteomes" id="UP000199350"/>
    </source>
</evidence>
<name>A0A1G9PBA4_9CORY</name>
<proteinExistence type="predicted"/>